<dbReference type="InterPro" id="IPR011990">
    <property type="entry name" value="TPR-like_helical_dom_sf"/>
</dbReference>
<dbReference type="EMBL" id="BAFF01000001">
    <property type="protein sequence ID" value="GAB50630.1"/>
    <property type="molecule type" value="Genomic_DNA"/>
</dbReference>
<comment type="caution">
    <text evidence="2">The sequence shown here is derived from an EMBL/GenBank/DDBJ whole genome shotgun (WGS) entry which is preliminary data.</text>
</comment>
<keyword evidence="3" id="KW-1185">Reference proteome</keyword>
<dbReference type="GeneID" id="92829272"/>
<organism evidence="2 3">
    <name type="scientific">Atlantibacter hermannii NBRC 105704</name>
    <dbReference type="NCBI Taxonomy" id="1115512"/>
    <lineage>
        <taxon>Bacteria</taxon>
        <taxon>Pseudomonadati</taxon>
        <taxon>Pseudomonadota</taxon>
        <taxon>Gammaproteobacteria</taxon>
        <taxon>Enterobacterales</taxon>
        <taxon>Enterobacteriaceae</taxon>
        <taxon>Atlantibacter</taxon>
    </lineage>
</organism>
<reference evidence="2 3" key="1">
    <citation type="submission" date="2012-02" db="EMBL/GenBank/DDBJ databases">
        <title>Whole genome shotgun sequence of Escherichia hermannii NBRC 105704.</title>
        <authorList>
            <person name="Yoshida I."/>
            <person name="Hosoyama A."/>
            <person name="Tsuchikane K."/>
            <person name="Katsumata H."/>
            <person name="Yamazaki S."/>
            <person name="Fujita N."/>
        </authorList>
    </citation>
    <scope>NUCLEOTIDE SEQUENCE [LARGE SCALE GENOMIC DNA]</scope>
    <source>
        <strain evidence="2 3">NBRC 105704</strain>
    </source>
</reference>
<dbReference type="InterPro" id="IPR045653">
    <property type="entry name" value="DUF6396"/>
</dbReference>
<accession>H5UXJ9</accession>
<dbReference type="eggNOG" id="COG0790">
    <property type="taxonomic scope" value="Bacteria"/>
</dbReference>
<dbReference type="SUPFAM" id="SSF81901">
    <property type="entry name" value="HCP-like"/>
    <property type="match status" value="1"/>
</dbReference>
<dbReference type="PROSITE" id="PS51257">
    <property type="entry name" value="PROKAR_LIPOPROTEIN"/>
    <property type="match status" value="1"/>
</dbReference>
<gene>
    <name evidence="2" type="ORF">EH105704_01_06410</name>
</gene>
<dbReference type="SMART" id="SM00671">
    <property type="entry name" value="SEL1"/>
    <property type="match status" value="2"/>
</dbReference>
<dbReference type="Pfam" id="PF19933">
    <property type="entry name" value="DUF6396"/>
    <property type="match status" value="1"/>
</dbReference>
<feature type="domain" description="DUF6396" evidence="1">
    <location>
        <begin position="240"/>
        <end position="347"/>
    </location>
</feature>
<dbReference type="Proteomes" id="UP000010297">
    <property type="component" value="Unassembled WGS sequence"/>
</dbReference>
<dbReference type="PANTHER" id="PTHR11102">
    <property type="entry name" value="SEL-1-LIKE PROTEIN"/>
    <property type="match status" value="1"/>
</dbReference>
<protein>
    <recommendedName>
        <fullName evidence="1">DUF6396 domain-containing protein</fullName>
    </recommendedName>
</protein>
<dbReference type="PANTHER" id="PTHR11102:SF160">
    <property type="entry name" value="ERAD-ASSOCIATED E3 UBIQUITIN-PROTEIN LIGASE COMPONENT HRD3"/>
    <property type="match status" value="1"/>
</dbReference>
<evidence type="ECO:0000259" key="1">
    <source>
        <dbReference type="Pfam" id="PF19933"/>
    </source>
</evidence>
<proteinExistence type="predicted"/>
<dbReference type="InterPro" id="IPR006597">
    <property type="entry name" value="Sel1-like"/>
</dbReference>
<name>H5UXJ9_ATLHE</name>
<sequence length="433" mass="48189">MKVKIAWVVLVSLLLTGCDQDSAPLPDIHVNKNASMNPLTDINVRLAFTCQHQTIPEASADTNILFNYARWMQKNNLIDRDKTVDTEIARLYRIAAENGHYKASINLQNGALRGRFALSSHERLRLSQQLIDAKVAAGYYFIAIYLEYGAAGLAQDPEMALRYYRKAADEGNPQAQAYLGEKLFPAKMAPQVAMQMLSCAAKQGEGKAAKSLGIMLAIDEKYPEAVESFQLGVAAGDSGSASFLEHGFAGPAPTDRLYYLALKKDPERARRYEQVGEVLAKYSWAHPTVPEINDIVPLPPAPLPAWNGKLKWLEEWEANIPPPKPGEALIVELAKAKQLNPATGRPLPSSPDFDKNAAIVLLCKTGEPCPQSGYWQIAWLPNTGISKEEITYFKKGDIMPTDRVERVHARPWPLKDRWVQEEQQVEWRLVGEA</sequence>
<dbReference type="Gene3D" id="1.25.40.10">
    <property type="entry name" value="Tetratricopeptide repeat domain"/>
    <property type="match status" value="1"/>
</dbReference>
<evidence type="ECO:0000313" key="3">
    <source>
        <dbReference type="Proteomes" id="UP000010297"/>
    </source>
</evidence>
<dbReference type="InterPro" id="IPR050767">
    <property type="entry name" value="Sel1_AlgK"/>
</dbReference>
<evidence type="ECO:0000313" key="2">
    <source>
        <dbReference type="EMBL" id="GAB50630.1"/>
    </source>
</evidence>
<dbReference type="AlphaFoldDB" id="H5UXJ9"/>
<dbReference type="RefSeq" id="WP_002463311.1">
    <property type="nucleotide sequence ID" value="NZ_BAFF01000001.1"/>
</dbReference>